<comment type="similarity">
    <text evidence="1">Belongs to the MlaA family.</text>
</comment>
<keyword evidence="2 3" id="KW-0732">Signal</keyword>
<sequence length="271" mass="30692">MAKRLLLLAALLCAGTVQAADPVVDSNIAEHPATVLRQDDADGFTQPLKSLQFNPGLDQREFERATLTALEVYDPLESWNRRVYHFNYRFDEWVFLPVVNGYRYVTPSFVRTGVSNFFANLGEIPNLLNSLFQFKGQRSLETTGRLLVNTTIGVVGLWDPATKMGLPRQNEDFGQTLGFYGVPAGPYLVLPLLGPSNLRDTGGLLFDFTAESQINFLNVAQVSSDHPELYLLRAIDRRYTTSFRYGQMNSPFEYEKVRYVYTEARKLQIAE</sequence>
<evidence type="ECO:0000256" key="3">
    <source>
        <dbReference type="SAM" id="SignalP"/>
    </source>
</evidence>
<keyword evidence="5" id="KW-1185">Reference proteome</keyword>
<protein>
    <submittedName>
        <fullName evidence="4">ABC transporter</fullName>
    </submittedName>
</protein>
<proteinExistence type="inferred from homology"/>
<dbReference type="Pfam" id="PF04333">
    <property type="entry name" value="MlaA"/>
    <property type="match status" value="1"/>
</dbReference>
<reference evidence="4 5" key="1">
    <citation type="submission" date="2015-12" db="EMBL/GenBank/DDBJ databases">
        <title>Phylogenomics in the description of a new species in the Pseudomonas syringae group.</title>
        <authorList>
            <person name="Busquets A."/>
            <person name="Gomila M."/>
            <person name="Beiki F."/>
            <person name="Rahimian H."/>
            <person name="Mulet M."/>
            <person name="Sanchez D."/>
            <person name="Garcia-Valdes E."/>
            <person name="Lalucat J."/>
        </authorList>
    </citation>
    <scope>NUCLEOTIDE SEQUENCE [LARGE SCALE GENOMIC DNA]</scope>
    <source>
        <strain evidence="4 5">S25</strain>
    </source>
</reference>
<dbReference type="RefSeq" id="WP_122667460.1">
    <property type="nucleotide sequence ID" value="NZ_LOHG01000031.1"/>
</dbReference>
<dbReference type="InterPro" id="IPR007428">
    <property type="entry name" value="MlaA"/>
</dbReference>
<dbReference type="PRINTS" id="PR01805">
    <property type="entry name" value="VACJLIPOPROT"/>
</dbReference>
<name>A0ABS9ZQP9_9PSED</name>
<dbReference type="PANTHER" id="PTHR30035:SF3">
    <property type="entry name" value="INTERMEMBRANE PHOSPHOLIPID TRANSPORT SYSTEM LIPOPROTEIN MLAA"/>
    <property type="match status" value="1"/>
</dbReference>
<feature type="chain" id="PRO_5046978457" evidence="3">
    <location>
        <begin position="20"/>
        <end position="271"/>
    </location>
</feature>
<feature type="signal peptide" evidence="3">
    <location>
        <begin position="1"/>
        <end position="19"/>
    </location>
</feature>
<evidence type="ECO:0000313" key="5">
    <source>
        <dbReference type="Proteomes" id="UP001320513"/>
    </source>
</evidence>
<dbReference type="PANTHER" id="PTHR30035">
    <property type="entry name" value="LIPOPROTEIN VACJ-RELATED"/>
    <property type="match status" value="1"/>
</dbReference>
<evidence type="ECO:0000256" key="1">
    <source>
        <dbReference type="ARBA" id="ARBA00010634"/>
    </source>
</evidence>
<comment type="caution">
    <text evidence="4">The sequence shown here is derived from an EMBL/GenBank/DDBJ whole genome shotgun (WGS) entry which is preliminary data.</text>
</comment>
<organism evidence="4 5">
    <name type="scientific">Pseudomonas maioricensis</name>
    <dbReference type="NCBI Taxonomy" id="1766623"/>
    <lineage>
        <taxon>Bacteria</taxon>
        <taxon>Pseudomonadati</taxon>
        <taxon>Pseudomonadota</taxon>
        <taxon>Gammaproteobacteria</taxon>
        <taxon>Pseudomonadales</taxon>
        <taxon>Pseudomonadaceae</taxon>
        <taxon>Pseudomonas</taxon>
    </lineage>
</organism>
<evidence type="ECO:0000256" key="2">
    <source>
        <dbReference type="ARBA" id="ARBA00022729"/>
    </source>
</evidence>
<accession>A0ABS9ZQP9</accession>
<gene>
    <name evidence="4" type="ORF">AUC61_25460</name>
</gene>
<evidence type="ECO:0000313" key="4">
    <source>
        <dbReference type="EMBL" id="MCI8212885.1"/>
    </source>
</evidence>
<dbReference type="EMBL" id="LOHG01000031">
    <property type="protein sequence ID" value="MCI8212885.1"/>
    <property type="molecule type" value="Genomic_DNA"/>
</dbReference>
<dbReference type="Proteomes" id="UP001320513">
    <property type="component" value="Unassembled WGS sequence"/>
</dbReference>